<dbReference type="AlphaFoldDB" id="A0A026WF99"/>
<reference evidence="12" key="2">
    <citation type="journal article" date="2018" name="Genome Res.">
        <title>The genomic architecture and molecular evolution of ant odorant receptors.</title>
        <authorList>
            <person name="McKenzie S.K."/>
            <person name="Kronauer D.J.C."/>
        </authorList>
    </citation>
    <scope>NUCLEOTIDE SEQUENCE [LARGE SCALE GENOMIC DNA]</scope>
    <source>
        <strain evidence="12">Clonal line C1</strain>
    </source>
</reference>
<feature type="transmembrane region" description="Helical" evidence="9">
    <location>
        <begin position="150"/>
        <end position="172"/>
    </location>
</feature>
<dbReference type="InterPro" id="IPR001104">
    <property type="entry name" value="3-oxo-5_a-steroid_4-DH_C"/>
</dbReference>
<protein>
    <recommendedName>
        <fullName evidence="7 9">Polyprenal reductase</fullName>
        <ecNumber evidence="2 9">1.3.1.94</ecNumber>
    </recommendedName>
</protein>
<organism evidence="11 13">
    <name type="scientific">Ooceraea biroi</name>
    <name type="common">Clonal raider ant</name>
    <name type="synonym">Cerapachys biroi</name>
    <dbReference type="NCBI Taxonomy" id="2015173"/>
    <lineage>
        <taxon>Eukaryota</taxon>
        <taxon>Metazoa</taxon>
        <taxon>Ecdysozoa</taxon>
        <taxon>Arthropoda</taxon>
        <taxon>Hexapoda</taxon>
        <taxon>Insecta</taxon>
        <taxon>Pterygota</taxon>
        <taxon>Neoptera</taxon>
        <taxon>Endopterygota</taxon>
        <taxon>Hymenoptera</taxon>
        <taxon>Apocrita</taxon>
        <taxon>Aculeata</taxon>
        <taxon>Formicoidea</taxon>
        <taxon>Formicidae</taxon>
        <taxon>Dorylinae</taxon>
        <taxon>Ooceraea</taxon>
    </lineage>
</organism>
<feature type="transmembrane region" description="Helical" evidence="9">
    <location>
        <begin position="9"/>
        <end position="31"/>
    </location>
</feature>
<keyword evidence="9" id="KW-0560">Oxidoreductase</keyword>
<dbReference type="EMBL" id="QOIP01000002">
    <property type="protein sequence ID" value="RLU25452.1"/>
    <property type="molecule type" value="Genomic_DNA"/>
</dbReference>
<dbReference type="OrthoDB" id="5788137at2759"/>
<evidence type="ECO:0000313" key="11">
    <source>
        <dbReference type="EMBL" id="EZA54361.1"/>
    </source>
</evidence>
<dbReference type="InterPro" id="IPR039698">
    <property type="entry name" value="Dfg10/SRD5A3"/>
</dbReference>
<evidence type="ECO:0000313" key="13">
    <source>
        <dbReference type="Proteomes" id="UP000053097"/>
    </source>
</evidence>
<feature type="domain" description="3-oxo-5-alpha-steroid 4-dehydrogenase C-terminal" evidence="10">
    <location>
        <begin position="183"/>
        <end position="302"/>
    </location>
</feature>
<dbReference type="GO" id="GO:0006488">
    <property type="term" value="P:dolichol-linked oligosaccharide biosynthetic process"/>
    <property type="evidence" value="ECO:0007669"/>
    <property type="project" value="UniProtKB-UniRule"/>
</dbReference>
<dbReference type="GO" id="GO:0102389">
    <property type="term" value="F:polyprenol reductase activity"/>
    <property type="evidence" value="ECO:0007669"/>
    <property type="project" value="UniProtKB-UniRule"/>
</dbReference>
<comment type="function">
    <text evidence="9">Plays a key role in early steps of protein N-linked glycosylation by being involved in the conversion of polyprenol into dolichol. Acts as a polyprenal reductase that mediates the reduction of polyprenal into dolichal in a NADP-dependent mechanism. Dolichols are required for the synthesis of dolichol-linked monosaccharides and the oligosaccharide precursor used for N-glycosylation.</text>
</comment>
<sequence length="302" mass="34899">MDENIMRCIFILIAAFVGLVGLLMNCLEPYLPVWLIRTYRYGKFSATENHFIVAKFEVPKKWFKHMYLFAAPASIVTLFLVLYKYIFNGTLPEIILMALDTSLSTSRQASVPAEAVILATVLISIHCCKRLYESCYVSIFSNQKIHVSHYLLGPIHYTGVFVCIVGEAEGFVRGTHAHFSWDKLISGKLVCAFVLLLSSYMQFRTNIILRNLRKRENSDVVSYAHKVPFDGLYKYISAPLQFTEILVYLMLSVILWQASTFHYITIWVVANQVMCAVLTHQWYRATFKNYPKERKALIPYIW</sequence>
<name>A0A026WF99_OOCBI</name>
<dbReference type="EMBL" id="KK107250">
    <property type="protein sequence ID" value="EZA54361.1"/>
    <property type="molecule type" value="Genomic_DNA"/>
</dbReference>
<feature type="transmembrane region" description="Helical" evidence="9">
    <location>
        <begin position="235"/>
        <end position="258"/>
    </location>
</feature>
<dbReference type="PANTHER" id="PTHR14624">
    <property type="entry name" value="DFG10 PROTEIN"/>
    <property type="match status" value="1"/>
</dbReference>
<dbReference type="Proteomes" id="UP000279307">
    <property type="component" value="Chromosome 2"/>
</dbReference>
<dbReference type="EC" id="1.3.1.94" evidence="2 9"/>
<feature type="transmembrane region" description="Helical" evidence="9">
    <location>
        <begin position="66"/>
        <end position="87"/>
    </location>
</feature>
<keyword evidence="9" id="KW-0256">Endoplasmic reticulum</keyword>
<evidence type="ECO:0000256" key="5">
    <source>
        <dbReference type="ARBA" id="ARBA00023136"/>
    </source>
</evidence>
<reference evidence="12" key="3">
    <citation type="submission" date="2018-07" db="EMBL/GenBank/DDBJ databases">
        <authorList>
            <person name="Mckenzie S.K."/>
            <person name="Kronauer D.J.C."/>
        </authorList>
    </citation>
    <scope>NUCLEOTIDE SEQUENCE</scope>
    <source>
        <strain evidence="12">Clonal line C1</strain>
    </source>
</reference>
<comment type="subcellular location">
    <subcellularLocation>
        <location evidence="1">Endomembrane system</location>
        <topology evidence="1">Multi-pass membrane protein</topology>
    </subcellularLocation>
    <subcellularLocation>
        <location evidence="9">Endoplasmic reticulum membrane</location>
    </subcellularLocation>
</comment>
<evidence type="ECO:0000256" key="3">
    <source>
        <dbReference type="ARBA" id="ARBA00022692"/>
    </source>
</evidence>
<evidence type="ECO:0000313" key="12">
    <source>
        <dbReference type="EMBL" id="RLU25452.1"/>
    </source>
</evidence>
<dbReference type="GO" id="GO:0160198">
    <property type="term" value="F:polyprenal reductase activity"/>
    <property type="evidence" value="ECO:0007669"/>
    <property type="project" value="UniProtKB-EC"/>
</dbReference>
<dbReference type="GO" id="GO:0003865">
    <property type="term" value="F:3-oxo-5-alpha-steroid 4-dehydrogenase activity"/>
    <property type="evidence" value="ECO:0007669"/>
    <property type="project" value="TreeGrafter"/>
</dbReference>
<comment type="pathway">
    <text evidence="9">Protein modification; protein glycosylation.</text>
</comment>
<evidence type="ECO:0000256" key="2">
    <source>
        <dbReference type="ARBA" id="ARBA00012522"/>
    </source>
</evidence>
<dbReference type="GO" id="GO:0016095">
    <property type="term" value="P:polyprenol catabolic process"/>
    <property type="evidence" value="ECO:0007669"/>
    <property type="project" value="UniProtKB-UniRule"/>
</dbReference>
<evidence type="ECO:0000256" key="7">
    <source>
        <dbReference type="ARBA" id="ARBA00047186"/>
    </source>
</evidence>
<dbReference type="OMA" id="HFLFEIC"/>
<dbReference type="UniPathway" id="UPA00378"/>
<comment type="catalytic activity">
    <reaction evidence="8 9">
        <text>a di-trans,poly-cis-dolichal + NADP(+) = a di-trans,poly-cis-polyprenal + NADPH + H(+)</text>
        <dbReference type="Rhea" id="RHEA:80727"/>
        <dbReference type="Rhea" id="RHEA-COMP:19536"/>
        <dbReference type="Rhea" id="RHEA-COMP:19537"/>
        <dbReference type="ChEBI" id="CHEBI:15378"/>
        <dbReference type="ChEBI" id="CHEBI:57783"/>
        <dbReference type="ChEBI" id="CHEBI:58349"/>
        <dbReference type="ChEBI" id="CHEBI:231623"/>
        <dbReference type="ChEBI" id="CHEBI:231637"/>
        <dbReference type="EC" id="1.3.1.94"/>
    </reaction>
    <physiologicalReaction direction="right-to-left" evidence="8 9">
        <dbReference type="Rhea" id="RHEA:80729"/>
    </physiologicalReaction>
</comment>
<keyword evidence="9" id="KW-0521">NADP</keyword>
<dbReference type="STRING" id="2015173.A0A026WF99"/>
<dbReference type="GO" id="GO:0005789">
    <property type="term" value="C:endoplasmic reticulum membrane"/>
    <property type="evidence" value="ECO:0007669"/>
    <property type="project" value="UniProtKB-SubCell"/>
</dbReference>
<dbReference type="Pfam" id="PF02544">
    <property type="entry name" value="Steroid_dh"/>
    <property type="match status" value="1"/>
</dbReference>
<evidence type="ECO:0000259" key="10">
    <source>
        <dbReference type="Pfam" id="PF02544"/>
    </source>
</evidence>
<keyword evidence="5 9" id="KW-0472">Membrane</keyword>
<reference evidence="11 13" key="1">
    <citation type="journal article" date="2014" name="Curr. Biol.">
        <title>The genome of the clonal raider ant Cerapachys biroi.</title>
        <authorList>
            <person name="Oxley P.R."/>
            <person name="Ji L."/>
            <person name="Fetter-Pruneda I."/>
            <person name="McKenzie S.K."/>
            <person name="Li C."/>
            <person name="Hu H."/>
            <person name="Zhang G."/>
            <person name="Kronauer D.J."/>
        </authorList>
    </citation>
    <scope>NUCLEOTIDE SEQUENCE [LARGE SCALE GENOMIC DNA]</scope>
</reference>
<feature type="transmembrane region" description="Helical" evidence="9">
    <location>
        <begin position="184"/>
        <end position="203"/>
    </location>
</feature>
<evidence type="ECO:0000256" key="9">
    <source>
        <dbReference type="RuleBase" id="RU367081"/>
    </source>
</evidence>
<comment type="similarity">
    <text evidence="6 9">Belongs to the steroid 5-alpha reductase family. Polyprenal reductase subfamily.</text>
</comment>
<proteinExistence type="inferred from homology"/>
<dbReference type="Proteomes" id="UP000053097">
    <property type="component" value="Unassembled WGS sequence"/>
</dbReference>
<evidence type="ECO:0000256" key="6">
    <source>
        <dbReference type="ARBA" id="ARBA00046320"/>
    </source>
</evidence>
<dbReference type="PANTHER" id="PTHR14624:SF0">
    <property type="entry name" value="POLYPRENOL REDUCTASE"/>
    <property type="match status" value="1"/>
</dbReference>
<dbReference type="PROSITE" id="PS50244">
    <property type="entry name" value="S5A_REDUCTASE"/>
    <property type="match status" value="1"/>
</dbReference>
<keyword evidence="4 9" id="KW-1133">Transmembrane helix</keyword>
<gene>
    <name evidence="12" type="ORF">DMN91_001608</name>
    <name evidence="11" type="ORF">X777_05591</name>
</gene>
<keyword evidence="3 9" id="KW-0812">Transmembrane</keyword>
<evidence type="ECO:0000256" key="8">
    <source>
        <dbReference type="ARBA" id="ARBA00049427"/>
    </source>
</evidence>
<evidence type="ECO:0000256" key="4">
    <source>
        <dbReference type="ARBA" id="ARBA00022989"/>
    </source>
</evidence>
<evidence type="ECO:0000256" key="1">
    <source>
        <dbReference type="ARBA" id="ARBA00004127"/>
    </source>
</evidence>
<keyword evidence="13" id="KW-1185">Reference proteome</keyword>
<accession>A0A026WF99</accession>